<gene>
    <name evidence="2" type="ORF">OB955_08105</name>
</gene>
<keyword evidence="3" id="KW-1185">Reference proteome</keyword>
<evidence type="ECO:0000256" key="1">
    <source>
        <dbReference type="SAM" id="Phobius"/>
    </source>
</evidence>
<reference evidence="2 3" key="1">
    <citation type="submission" date="2022-09" db="EMBL/GenBank/DDBJ databases">
        <title>Enrichment on poylsaccharides allowed isolation of novel metabolic and taxonomic groups of Haloarchaea.</title>
        <authorList>
            <person name="Sorokin D.Y."/>
            <person name="Elcheninov A.G."/>
            <person name="Khizhniak T.V."/>
            <person name="Kolganova T.V."/>
            <person name="Kublanov I.V."/>
        </authorList>
    </citation>
    <scope>NUCLEOTIDE SEQUENCE [LARGE SCALE GENOMIC DNA]</scope>
    <source>
        <strain evidence="2 3">AArc-m2/3/4</strain>
    </source>
</reference>
<evidence type="ECO:0008006" key="4">
    <source>
        <dbReference type="Google" id="ProtNLM"/>
    </source>
</evidence>
<dbReference type="EMBL" id="JAOPKB010000003">
    <property type="protein sequence ID" value="MCU4972700.1"/>
    <property type="molecule type" value="Genomic_DNA"/>
</dbReference>
<feature type="transmembrane region" description="Helical" evidence="1">
    <location>
        <begin position="64"/>
        <end position="88"/>
    </location>
</feature>
<evidence type="ECO:0000313" key="2">
    <source>
        <dbReference type="EMBL" id="MCU4972700.1"/>
    </source>
</evidence>
<evidence type="ECO:0000313" key="3">
    <source>
        <dbReference type="Proteomes" id="UP001320972"/>
    </source>
</evidence>
<protein>
    <recommendedName>
        <fullName evidence="4">DUF2062 domain-containing protein</fullName>
    </recommendedName>
</protein>
<feature type="transmembrane region" description="Helical" evidence="1">
    <location>
        <begin position="15"/>
        <end position="34"/>
    </location>
</feature>
<keyword evidence="1" id="KW-0472">Membrane</keyword>
<dbReference type="Proteomes" id="UP001320972">
    <property type="component" value="Unassembled WGS sequence"/>
</dbReference>
<feature type="transmembrane region" description="Helical" evidence="1">
    <location>
        <begin position="40"/>
        <end position="57"/>
    </location>
</feature>
<organism evidence="2 3">
    <name type="scientific">Natronoglomus mannanivorans</name>
    <dbReference type="NCBI Taxonomy" id="2979990"/>
    <lineage>
        <taxon>Archaea</taxon>
        <taxon>Methanobacteriati</taxon>
        <taxon>Methanobacteriota</taxon>
        <taxon>Stenosarchaea group</taxon>
        <taxon>Halobacteria</taxon>
        <taxon>Halobacteriales</taxon>
        <taxon>Natrialbaceae</taxon>
        <taxon>Natronoglomus</taxon>
    </lineage>
</organism>
<accession>A0ABT2QCP1</accession>
<keyword evidence="1" id="KW-1133">Transmembrane helix</keyword>
<comment type="caution">
    <text evidence="2">The sequence shown here is derived from an EMBL/GenBank/DDBJ whole genome shotgun (WGS) entry which is preliminary data.</text>
</comment>
<feature type="transmembrane region" description="Helical" evidence="1">
    <location>
        <begin position="119"/>
        <end position="139"/>
    </location>
</feature>
<name>A0ABT2QCP1_9EURY</name>
<dbReference type="RefSeq" id="WP_338007509.1">
    <property type="nucleotide sequence ID" value="NZ_JAOPKB010000003.1"/>
</dbReference>
<sequence length="150" mass="16362">MNARDVLLGDRRPRVRIGVLAIVVPLLASAAFLLEYDAVLGFSLLYLSLAIALYAGWARAGVLAGLGVVFATVLWRFVVPPLVGYYRWSMETRYTPPRTLGYKLDPHGELVEGLTHGPVYALAGALLFGGLAYLGGAVVRRIHHRRTTDS</sequence>
<keyword evidence="1" id="KW-0812">Transmembrane</keyword>
<proteinExistence type="predicted"/>